<reference evidence="6" key="1">
    <citation type="submission" date="2016-10" db="EMBL/GenBank/DDBJ databases">
        <authorList>
            <person name="Varghese N."/>
            <person name="Submissions S."/>
        </authorList>
    </citation>
    <scope>NUCLEOTIDE SEQUENCE [LARGE SCALE GENOMIC DNA]</scope>
    <source>
        <strain evidence="6">OR362-8,ATCC BAA-1266,JCM 13504</strain>
    </source>
</reference>
<dbReference type="OrthoDB" id="635259at2"/>
<keyword evidence="3" id="KW-0804">Transcription</keyword>
<evidence type="ECO:0000256" key="2">
    <source>
        <dbReference type="ARBA" id="ARBA00023125"/>
    </source>
</evidence>
<proteinExistence type="predicted"/>
<feature type="domain" description="HTH araC/xylS-type" evidence="4">
    <location>
        <begin position="153"/>
        <end position="251"/>
    </location>
</feature>
<gene>
    <name evidence="5" type="ORF">SAMN04515668_4252</name>
</gene>
<dbReference type="PANTHER" id="PTHR46796">
    <property type="entry name" value="HTH-TYPE TRANSCRIPTIONAL ACTIVATOR RHAS-RELATED"/>
    <property type="match status" value="1"/>
</dbReference>
<dbReference type="RefSeq" id="WP_092678026.1">
    <property type="nucleotide sequence ID" value="NZ_FOXS01000007.1"/>
</dbReference>
<dbReference type="GO" id="GO:0043565">
    <property type="term" value="F:sequence-specific DNA binding"/>
    <property type="evidence" value="ECO:0007669"/>
    <property type="project" value="InterPro"/>
</dbReference>
<evidence type="ECO:0000256" key="1">
    <source>
        <dbReference type="ARBA" id="ARBA00023015"/>
    </source>
</evidence>
<keyword evidence="6" id="KW-1185">Reference proteome</keyword>
<evidence type="ECO:0000313" key="5">
    <source>
        <dbReference type="EMBL" id="SFQ76803.1"/>
    </source>
</evidence>
<dbReference type="PROSITE" id="PS01124">
    <property type="entry name" value="HTH_ARAC_FAMILY_2"/>
    <property type="match status" value="1"/>
</dbReference>
<sequence>MEPQDFRPSTPLLNVVERYLAFEEKDAPLGPATHLEGASPIHTIVVVLASAVTLDGAALSLPVVYRRIGLRYTAPTGIFGILFRPCGFNRLLGVSVPTETQLPNGADDAVGRFIQALAQQVSAAPTHTQRVAAAETLMLAELSRREPQALVIEALITFVLERHGQLNVAEMAQKSNLSRRQLERRFRDALGVPPKLFAEMTRFAYVFRLLHEQPQANWADITYACGYFDQAHFIREFRRFTGETPKAYFAQAPHSN</sequence>
<dbReference type="InterPro" id="IPR018060">
    <property type="entry name" value="HTH_AraC"/>
</dbReference>
<dbReference type="EMBL" id="FOXS01000007">
    <property type="protein sequence ID" value="SFQ76803.1"/>
    <property type="molecule type" value="Genomic_DNA"/>
</dbReference>
<evidence type="ECO:0000259" key="4">
    <source>
        <dbReference type="PROSITE" id="PS01124"/>
    </source>
</evidence>
<protein>
    <submittedName>
        <fullName evidence="5">AraC-type DNA-binding protein</fullName>
    </submittedName>
</protein>
<dbReference type="Proteomes" id="UP000199029">
    <property type="component" value="Unassembled WGS sequence"/>
</dbReference>
<dbReference type="InterPro" id="IPR009057">
    <property type="entry name" value="Homeodomain-like_sf"/>
</dbReference>
<dbReference type="SMART" id="SM00342">
    <property type="entry name" value="HTH_ARAC"/>
    <property type="match status" value="1"/>
</dbReference>
<dbReference type="InterPro" id="IPR050204">
    <property type="entry name" value="AraC_XylS_family_regulators"/>
</dbReference>
<name>A0A1I6B7A2_HYMAR</name>
<keyword evidence="1" id="KW-0805">Transcription regulation</keyword>
<dbReference type="Pfam" id="PF12833">
    <property type="entry name" value="HTH_18"/>
    <property type="match status" value="1"/>
</dbReference>
<dbReference type="GO" id="GO:0003700">
    <property type="term" value="F:DNA-binding transcription factor activity"/>
    <property type="evidence" value="ECO:0007669"/>
    <property type="project" value="InterPro"/>
</dbReference>
<dbReference type="Gene3D" id="1.10.10.60">
    <property type="entry name" value="Homeodomain-like"/>
    <property type="match status" value="1"/>
</dbReference>
<evidence type="ECO:0000256" key="3">
    <source>
        <dbReference type="ARBA" id="ARBA00023163"/>
    </source>
</evidence>
<evidence type="ECO:0000313" key="6">
    <source>
        <dbReference type="Proteomes" id="UP000199029"/>
    </source>
</evidence>
<accession>A0A1I6B7A2</accession>
<keyword evidence="2 5" id="KW-0238">DNA-binding</keyword>
<organism evidence="5 6">
    <name type="scientific">Hymenobacter arizonensis</name>
    <name type="common">Siccationidurans arizonensis</name>
    <dbReference type="NCBI Taxonomy" id="1227077"/>
    <lineage>
        <taxon>Bacteria</taxon>
        <taxon>Pseudomonadati</taxon>
        <taxon>Bacteroidota</taxon>
        <taxon>Cytophagia</taxon>
        <taxon>Cytophagales</taxon>
        <taxon>Hymenobacteraceae</taxon>
        <taxon>Hymenobacter</taxon>
    </lineage>
</organism>
<dbReference type="AlphaFoldDB" id="A0A1I6B7A2"/>
<dbReference type="SUPFAM" id="SSF46689">
    <property type="entry name" value="Homeodomain-like"/>
    <property type="match status" value="1"/>
</dbReference>
<dbReference type="STRING" id="1227077.SAMN04515668_4252"/>